<organism evidence="1 2">
    <name type="scientific">Pyricularia oryzae (strain 70-15 / ATCC MYA-4617 / FGSC 8958)</name>
    <name type="common">Rice blast fungus</name>
    <name type="synonym">Magnaporthe oryzae</name>
    <dbReference type="NCBI Taxonomy" id="242507"/>
    <lineage>
        <taxon>Eukaryota</taxon>
        <taxon>Fungi</taxon>
        <taxon>Dikarya</taxon>
        <taxon>Ascomycota</taxon>
        <taxon>Pezizomycotina</taxon>
        <taxon>Sordariomycetes</taxon>
        <taxon>Sordariomycetidae</taxon>
        <taxon>Magnaporthales</taxon>
        <taxon>Pyriculariaceae</taxon>
        <taxon>Pyricularia</taxon>
    </lineage>
</organism>
<evidence type="ECO:0000313" key="2">
    <source>
        <dbReference type="Proteomes" id="UP000009058"/>
    </source>
</evidence>
<protein>
    <submittedName>
        <fullName evidence="1">Uncharacterized protein</fullName>
    </submittedName>
</protein>
<evidence type="ECO:0000313" key="1">
    <source>
        <dbReference type="EMBL" id="EHA47520.1"/>
    </source>
</evidence>
<dbReference type="RefSeq" id="XP_003719887.1">
    <property type="nucleotide sequence ID" value="XM_003719839.1"/>
</dbReference>
<keyword evidence="2" id="KW-1185">Reference proteome</keyword>
<dbReference type="VEuPathDB" id="FungiDB:MGG_17718"/>
<dbReference type="AlphaFoldDB" id="G4NH09"/>
<dbReference type="HOGENOM" id="CLU_2654985_0_0_1"/>
<sequence>MTQMAAKVPFGGLPHRVVAAMTSIKTPDALPKDCLLCTKRVTRNATWDSVSAHTRIQIPSCAETIKEKGDGTSKDLLLP</sequence>
<dbReference type="InParanoid" id="G4NH09"/>
<dbReference type="EMBL" id="CM001236">
    <property type="protein sequence ID" value="EHA47520.1"/>
    <property type="molecule type" value="Genomic_DNA"/>
</dbReference>
<dbReference type="GeneID" id="12986254"/>
<accession>G4NH09</accession>
<dbReference type="Proteomes" id="UP000009058">
    <property type="component" value="Chromosome 6"/>
</dbReference>
<name>G4NH09_PYRO7</name>
<reference key="2">
    <citation type="submission" date="2011-05" db="EMBL/GenBank/DDBJ databases">
        <title>The Genome Sequence of Magnaporthe oryzae 70-15.</title>
        <authorList>
            <consortium name="The Broad Institute Genome Sequencing Platform"/>
            <person name="Ma L.-J."/>
            <person name="Dead R."/>
            <person name="Young S.K."/>
            <person name="Zeng Q."/>
            <person name="Gargeya S."/>
            <person name="Fitzgerald M."/>
            <person name="Haas B."/>
            <person name="Abouelleil A."/>
            <person name="Alvarado L."/>
            <person name="Arachchi H.M."/>
            <person name="Berlin A."/>
            <person name="Brown A."/>
            <person name="Chapman S.B."/>
            <person name="Chen Z."/>
            <person name="Dunbar C."/>
            <person name="Freedman E."/>
            <person name="Gearin G."/>
            <person name="Gellesch M."/>
            <person name="Goldberg J."/>
            <person name="Griggs A."/>
            <person name="Gujja S."/>
            <person name="Heiman D."/>
            <person name="Howarth C."/>
            <person name="Larson L."/>
            <person name="Lui A."/>
            <person name="MacDonald P.J.P."/>
            <person name="Mehta T."/>
            <person name="Montmayeur A."/>
            <person name="Murphy C."/>
            <person name="Neiman D."/>
            <person name="Pearson M."/>
            <person name="Priest M."/>
            <person name="Roberts A."/>
            <person name="Saif S."/>
            <person name="Shea T."/>
            <person name="Shenoy N."/>
            <person name="Sisk P."/>
            <person name="Stolte C."/>
            <person name="Sykes S."/>
            <person name="Yandava C."/>
            <person name="Wortman J."/>
            <person name="Nusbaum C."/>
            <person name="Birren B."/>
        </authorList>
    </citation>
    <scope>NUCLEOTIDE SEQUENCE</scope>
    <source>
        <strain>70-15</strain>
    </source>
</reference>
<proteinExistence type="predicted"/>
<gene>
    <name evidence="1" type="ORF">MGG_17718</name>
</gene>
<reference evidence="1 2" key="1">
    <citation type="journal article" date="2005" name="Nature">
        <title>The genome sequence of the rice blast fungus Magnaporthe grisea.</title>
        <authorList>
            <person name="Dean R.A."/>
            <person name="Talbot N.J."/>
            <person name="Ebbole D.J."/>
            <person name="Farman M.L."/>
            <person name="Mitchell T.K."/>
            <person name="Orbach M.J."/>
            <person name="Thon M."/>
            <person name="Kulkarni R."/>
            <person name="Xu J.R."/>
            <person name="Pan H."/>
            <person name="Read N.D."/>
            <person name="Lee Y.H."/>
            <person name="Carbone I."/>
            <person name="Brown D."/>
            <person name="Oh Y.Y."/>
            <person name="Donofrio N."/>
            <person name="Jeong J.S."/>
            <person name="Soanes D.M."/>
            <person name="Djonovic S."/>
            <person name="Kolomiets E."/>
            <person name="Rehmeyer C."/>
            <person name="Li W."/>
            <person name="Harding M."/>
            <person name="Kim S."/>
            <person name="Lebrun M.H."/>
            <person name="Bohnert H."/>
            <person name="Coughlan S."/>
            <person name="Butler J."/>
            <person name="Calvo S."/>
            <person name="Ma L.J."/>
            <person name="Nicol R."/>
            <person name="Purcell S."/>
            <person name="Nusbaum C."/>
            <person name="Galagan J.E."/>
            <person name="Birren B.W."/>
        </authorList>
    </citation>
    <scope>NUCLEOTIDE SEQUENCE [LARGE SCALE GENOMIC DNA]</scope>
    <source>
        <strain evidence="2">70-15 / ATCC MYA-4617 / FGSC 8958</strain>
    </source>
</reference>